<comment type="caution">
    <text evidence="2">The sequence shown here is derived from an EMBL/GenBank/DDBJ whole genome shotgun (WGS) entry which is preliminary data.</text>
</comment>
<keyword evidence="1" id="KW-0732">Signal</keyword>
<keyword evidence="3" id="KW-1185">Reference proteome</keyword>
<reference evidence="2 3" key="1">
    <citation type="submission" date="2018-06" db="EMBL/GenBank/DDBJ databases">
        <title>Comparative genomics reveals the genomic features of Rhizophagus irregularis, R. cerebriforme, R. diaphanum and Gigaspora rosea, and their symbiotic lifestyle signature.</title>
        <authorList>
            <person name="Morin E."/>
            <person name="San Clemente H."/>
            <person name="Chen E.C.H."/>
            <person name="De La Providencia I."/>
            <person name="Hainaut M."/>
            <person name="Kuo A."/>
            <person name="Kohler A."/>
            <person name="Murat C."/>
            <person name="Tang N."/>
            <person name="Roy S."/>
            <person name="Loubradou J."/>
            <person name="Henrissat B."/>
            <person name="Grigoriev I.V."/>
            <person name="Corradi N."/>
            <person name="Roux C."/>
            <person name="Martin F.M."/>
        </authorList>
    </citation>
    <scope>NUCLEOTIDE SEQUENCE [LARGE SCALE GENOMIC DNA]</scope>
    <source>
        <strain evidence="2 3">DAOM 194757</strain>
    </source>
</reference>
<evidence type="ECO:0008006" key="4">
    <source>
        <dbReference type="Google" id="ProtNLM"/>
    </source>
</evidence>
<gene>
    <name evidence="2" type="ORF">C2G38_2068757</name>
</gene>
<feature type="chain" id="PRO_5017431066" description="Secreted protein" evidence="1">
    <location>
        <begin position="24"/>
        <end position="104"/>
    </location>
</feature>
<organism evidence="2 3">
    <name type="scientific">Gigaspora rosea</name>
    <dbReference type="NCBI Taxonomy" id="44941"/>
    <lineage>
        <taxon>Eukaryota</taxon>
        <taxon>Fungi</taxon>
        <taxon>Fungi incertae sedis</taxon>
        <taxon>Mucoromycota</taxon>
        <taxon>Glomeromycotina</taxon>
        <taxon>Glomeromycetes</taxon>
        <taxon>Diversisporales</taxon>
        <taxon>Gigasporaceae</taxon>
        <taxon>Gigaspora</taxon>
    </lineage>
</organism>
<dbReference type="Proteomes" id="UP000266673">
    <property type="component" value="Unassembled WGS sequence"/>
</dbReference>
<evidence type="ECO:0000313" key="2">
    <source>
        <dbReference type="EMBL" id="RIB24942.1"/>
    </source>
</evidence>
<sequence length="104" mass="12298">MFTIFKIKILICYICPLLRLSSCEIRKQASLISWGDRRGFSSRVKNSNGRPDLDFGDVIVGAFVVFCFRVFIFNRAHIYCHPFFFNRTCTTSRTKWKIMQFVRI</sequence>
<proteinExistence type="predicted"/>
<name>A0A397VT54_9GLOM</name>
<dbReference type="AlphaFoldDB" id="A0A397VT54"/>
<accession>A0A397VT54</accession>
<evidence type="ECO:0000256" key="1">
    <source>
        <dbReference type="SAM" id="SignalP"/>
    </source>
</evidence>
<protein>
    <recommendedName>
        <fullName evidence="4">Secreted protein</fullName>
    </recommendedName>
</protein>
<dbReference type="EMBL" id="QKWP01000195">
    <property type="protein sequence ID" value="RIB24942.1"/>
    <property type="molecule type" value="Genomic_DNA"/>
</dbReference>
<evidence type="ECO:0000313" key="3">
    <source>
        <dbReference type="Proteomes" id="UP000266673"/>
    </source>
</evidence>
<feature type="signal peptide" evidence="1">
    <location>
        <begin position="1"/>
        <end position="23"/>
    </location>
</feature>